<protein>
    <submittedName>
        <fullName evidence="2">Uncharacterized protein</fullName>
    </submittedName>
</protein>
<feature type="signal peptide" evidence="1">
    <location>
        <begin position="1"/>
        <end position="19"/>
    </location>
</feature>
<proteinExistence type="predicted"/>
<evidence type="ECO:0000256" key="1">
    <source>
        <dbReference type="SAM" id="SignalP"/>
    </source>
</evidence>
<dbReference type="EnsemblMetazoa" id="OVOC1804.1">
    <property type="protein sequence ID" value="OVOC1804.1"/>
    <property type="gene ID" value="WBGene00238613"/>
</dbReference>
<feature type="chain" id="PRO_5035924936" evidence="1">
    <location>
        <begin position="20"/>
        <end position="48"/>
    </location>
</feature>
<reference evidence="3" key="1">
    <citation type="submission" date="2013-10" db="EMBL/GenBank/DDBJ databases">
        <title>Genome sequencing of Onchocerca volvulus.</title>
        <authorList>
            <person name="Cotton J."/>
            <person name="Tsai J."/>
            <person name="Stanley E."/>
            <person name="Tracey A."/>
            <person name="Holroyd N."/>
            <person name="Lustigman S."/>
            <person name="Berriman M."/>
        </authorList>
    </citation>
    <scope>NUCLEOTIDE SEQUENCE</scope>
</reference>
<keyword evidence="1" id="KW-0732">Signal</keyword>
<organism evidence="2 3">
    <name type="scientific">Onchocerca volvulus</name>
    <dbReference type="NCBI Taxonomy" id="6282"/>
    <lineage>
        <taxon>Eukaryota</taxon>
        <taxon>Metazoa</taxon>
        <taxon>Ecdysozoa</taxon>
        <taxon>Nematoda</taxon>
        <taxon>Chromadorea</taxon>
        <taxon>Rhabditida</taxon>
        <taxon>Spirurina</taxon>
        <taxon>Spiruromorpha</taxon>
        <taxon>Filarioidea</taxon>
        <taxon>Onchocercidae</taxon>
        <taxon>Onchocerca</taxon>
    </lineage>
</organism>
<dbReference type="EMBL" id="CMVM020000057">
    <property type="status" value="NOT_ANNOTATED_CDS"/>
    <property type="molecule type" value="Genomic_DNA"/>
</dbReference>
<accession>A0A8R1TP54</accession>
<keyword evidence="3" id="KW-1185">Reference proteome</keyword>
<name>A0A8R1TP54_ONCVO</name>
<reference evidence="2" key="2">
    <citation type="submission" date="2022-06" db="UniProtKB">
        <authorList>
            <consortium name="EnsemblMetazoa"/>
        </authorList>
    </citation>
    <scope>IDENTIFICATION</scope>
</reference>
<sequence length="48" mass="5542">MRLKWIVLSLLLMLPAMIADIDTSMIHMALARLVRIIAHLQEQEKGEK</sequence>
<evidence type="ECO:0000313" key="2">
    <source>
        <dbReference type="EnsemblMetazoa" id="OVOC1804.1"/>
    </source>
</evidence>
<dbReference type="AlphaFoldDB" id="A0A8R1TP54"/>
<dbReference type="Proteomes" id="UP000024404">
    <property type="component" value="Unassembled WGS sequence"/>
</dbReference>
<evidence type="ECO:0000313" key="3">
    <source>
        <dbReference type="Proteomes" id="UP000024404"/>
    </source>
</evidence>